<name>A0A0B1P9E2_UNCNE</name>
<evidence type="ECO:0000313" key="3">
    <source>
        <dbReference type="Proteomes" id="UP000030854"/>
    </source>
</evidence>
<dbReference type="EMBL" id="JNVN01001538">
    <property type="protein sequence ID" value="KHJ33269.1"/>
    <property type="molecule type" value="Genomic_DNA"/>
</dbReference>
<sequence>MLQLIFDISCLICSSILNLLIFIVKGEPLWAQVGVVKEITQKSDERKIDVSNGKIVIGVKRLKDKSGYQILRVPELLKSSRLRKNRGEISGPSPNHNYSSSPSFHSAIGSQKVGSMNREKKSNAGLKSRSTTAFIRSQKIDGNSRNTKKTTLITNVKTSLDSKGGRPSMQQHENQYYTSFKTSSSTMNYKIQSSSPLQISSFTNTRPSQSATVHNSTSSVTTNSKKTIPTKKTIKFRHYERSIGHSPMDRQGHCARCFKA</sequence>
<feature type="region of interest" description="Disordered" evidence="1">
    <location>
        <begin position="203"/>
        <end position="225"/>
    </location>
</feature>
<feature type="region of interest" description="Disordered" evidence="1">
    <location>
        <begin position="83"/>
        <end position="145"/>
    </location>
</feature>
<protein>
    <submittedName>
        <fullName evidence="2">Uncharacterized protein</fullName>
    </submittedName>
</protein>
<comment type="caution">
    <text evidence="2">The sequence shown here is derived from an EMBL/GenBank/DDBJ whole genome shotgun (WGS) entry which is preliminary data.</text>
</comment>
<feature type="compositionally biased region" description="Low complexity" evidence="1">
    <location>
        <begin position="90"/>
        <end position="106"/>
    </location>
</feature>
<reference evidence="2 3" key="1">
    <citation type="journal article" date="2014" name="BMC Genomics">
        <title>Adaptive genomic structural variation in the grape powdery mildew pathogen, Erysiphe necator.</title>
        <authorList>
            <person name="Jones L."/>
            <person name="Riaz S."/>
            <person name="Morales-Cruz A."/>
            <person name="Amrine K.C."/>
            <person name="McGuire B."/>
            <person name="Gubler W.D."/>
            <person name="Walker M.A."/>
            <person name="Cantu D."/>
        </authorList>
    </citation>
    <scope>NUCLEOTIDE SEQUENCE [LARGE SCALE GENOMIC DNA]</scope>
    <source>
        <strain evidence="3">c</strain>
    </source>
</reference>
<dbReference type="AlphaFoldDB" id="A0A0B1P9E2"/>
<dbReference type="Proteomes" id="UP000030854">
    <property type="component" value="Unassembled WGS sequence"/>
</dbReference>
<evidence type="ECO:0000256" key="1">
    <source>
        <dbReference type="SAM" id="MobiDB-lite"/>
    </source>
</evidence>
<organism evidence="2 3">
    <name type="scientific">Uncinula necator</name>
    <name type="common">Grape powdery mildew</name>
    <dbReference type="NCBI Taxonomy" id="52586"/>
    <lineage>
        <taxon>Eukaryota</taxon>
        <taxon>Fungi</taxon>
        <taxon>Dikarya</taxon>
        <taxon>Ascomycota</taxon>
        <taxon>Pezizomycotina</taxon>
        <taxon>Leotiomycetes</taxon>
        <taxon>Erysiphales</taxon>
        <taxon>Erysiphaceae</taxon>
        <taxon>Erysiphe</taxon>
    </lineage>
</organism>
<proteinExistence type="predicted"/>
<feature type="compositionally biased region" description="Low complexity" evidence="1">
    <location>
        <begin position="210"/>
        <end position="225"/>
    </location>
</feature>
<feature type="compositionally biased region" description="Polar residues" evidence="1">
    <location>
        <begin position="128"/>
        <end position="145"/>
    </location>
</feature>
<keyword evidence="3" id="KW-1185">Reference proteome</keyword>
<dbReference type="HOGENOM" id="CLU_1070365_0_0_1"/>
<evidence type="ECO:0000313" key="2">
    <source>
        <dbReference type="EMBL" id="KHJ33269.1"/>
    </source>
</evidence>
<gene>
    <name evidence="2" type="ORF">EV44_g0250</name>
</gene>
<accession>A0A0B1P9E2</accession>